<feature type="region of interest" description="Disordered" evidence="1">
    <location>
        <begin position="297"/>
        <end position="319"/>
    </location>
</feature>
<dbReference type="EMBL" id="CABFOC020000035">
    <property type="protein sequence ID" value="CAH0048325.1"/>
    <property type="molecule type" value="Genomic_DNA"/>
</dbReference>
<organism evidence="2 3">
    <name type="scientific">Clonostachys solani</name>
    <dbReference type="NCBI Taxonomy" id="160281"/>
    <lineage>
        <taxon>Eukaryota</taxon>
        <taxon>Fungi</taxon>
        <taxon>Dikarya</taxon>
        <taxon>Ascomycota</taxon>
        <taxon>Pezizomycotina</taxon>
        <taxon>Sordariomycetes</taxon>
        <taxon>Hypocreomycetidae</taxon>
        <taxon>Hypocreales</taxon>
        <taxon>Bionectriaceae</taxon>
        <taxon>Clonostachys</taxon>
    </lineage>
</organism>
<sequence>MRGRSVEKLVYEFIFPKPKANDPQNFQALLTRNLIPEVRQETQAFYGHLDTQEAKYPGLDYTHKTHRIRLRRWPWHTKLFRAFDELGLTPAEIAGLTRWEGTKWAKEKFESEQGITIRDTTADDIPEWDDEQDGIVKSYGLRQPRVLGDEEDDETSPDEDEEEEQSDDELESVGIELNQRLRAGAARREAGDTSAVLDEEWEQWFKNALESGLIHDDMTEQAFRQLLESTVVPTGLIPVNMVSAARAGQWSEIPERLQPILRRSLRSETASAAAQEYRSSRIRASWSPATTRLSGLRLPAVGESTSSRRSAGAPGALRS</sequence>
<comment type="caution">
    <text evidence="2">The sequence shown here is derived from an EMBL/GenBank/DDBJ whole genome shotgun (WGS) entry which is preliminary data.</text>
</comment>
<name>A0A9P0EHX4_9HYPO</name>
<gene>
    <name evidence="2" type="ORF">CSOL1703_00000268</name>
</gene>
<proteinExistence type="predicted"/>
<reference evidence="2 3" key="2">
    <citation type="submission" date="2021-10" db="EMBL/GenBank/DDBJ databases">
        <authorList>
            <person name="Piombo E."/>
        </authorList>
    </citation>
    <scope>NUCLEOTIDE SEQUENCE [LARGE SCALE GENOMIC DNA]</scope>
</reference>
<evidence type="ECO:0000313" key="3">
    <source>
        <dbReference type="Proteomes" id="UP000775872"/>
    </source>
</evidence>
<dbReference type="AlphaFoldDB" id="A0A9P0EHX4"/>
<reference evidence="3" key="1">
    <citation type="submission" date="2019-06" db="EMBL/GenBank/DDBJ databases">
        <authorList>
            <person name="Broberg M."/>
        </authorList>
    </citation>
    <scope>NUCLEOTIDE SEQUENCE [LARGE SCALE GENOMIC DNA]</scope>
</reference>
<feature type="region of interest" description="Disordered" evidence="1">
    <location>
        <begin position="139"/>
        <end position="173"/>
    </location>
</feature>
<evidence type="ECO:0000313" key="2">
    <source>
        <dbReference type="EMBL" id="CAH0048325.1"/>
    </source>
</evidence>
<feature type="compositionally biased region" description="Acidic residues" evidence="1">
    <location>
        <begin position="122"/>
        <end position="133"/>
    </location>
</feature>
<protein>
    <submittedName>
        <fullName evidence="2">Uncharacterized protein</fullName>
    </submittedName>
</protein>
<evidence type="ECO:0000256" key="1">
    <source>
        <dbReference type="SAM" id="MobiDB-lite"/>
    </source>
</evidence>
<feature type="region of interest" description="Disordered" evidence="1">
    <location>
        <begin position="115"/>
        <end position="134"/>
    </location>
</feature>
<dbReference type="Proteomes" id="UP000775872">
    <property type="component" value="Unassembled WGS sequence"/>
</dbReference>
<feature type="compositionally biased region" description="Acidic residues" evidence="1">
    <location>
        <begin position="149"/>
        <end position="171"/>
    </location>
</feature>
<dbReference type="OrthoDB" id="4106209at2759"/>
<accession>A0A9P0EHX4</accession>
<keyword evidence="3" id="KW-1185">Reference proteome</keyword>